<keyword evidence="2" id="KW-0238">DNA-binding</keyword>
<dbReference type="SMART" id="SM00418">
    <property type="entry name" value="HTH_ARSR"/>
    <property type="match status" value="1"/>
</dbReference>
<dbReference type="Gene3D" id="1.10.10.10">
    <property type="entry name" value="Winged helix-like DNA-binding domain superfamily/Winged helix DNA-binding domain"/>
    <property type="match status" value="1"/>
</dbReference>
<dbReference type="NCBIfam" id="NF033788">
    <property type="entry name" value="HTH_metalloreg"/>
    <property type="match status" value="1"/>
</dbReference>
<dbReference type="Proteomes" id="UP000823891">
    <property type="component" value="Unassembled WGS sequence"/>
</dbReference>
<dbReference type="CDD" id="cd00090">
    <property type="entry name" value="HTH_ARSR"/>
    <property type="match status" value="1"/>
</dbReference>
<dbReference type="PROSITE" id="PS50987">
    <property type="entry name" value="HTH_ARSR_2"/>
    <property type="match status" value="1"/>
</dbReference>
<accession>A0A9D2NC75</accession>
<feature type="domain" description="HTH arsR-type" evidence="5">
    <location>
        <begin position="22"/>
        <end position="116"/>
    </location>
</feature>
<dbReference type="InterPro" id="IPR051011">
    <property type="entry name" value="Metal_resp_trans_reg"/>
</dbReference>
<dbReference type="EMBL" id="DWWS01000001">
    <property type="protein sequence ID" value="HJC22088.1"/>
    <property type="molecule type" value="Genomic_DNA"/>
</dbReference>
<protein>
    <submittedName>
        <fullName evidence="6">Metalloregulator ArsR/SmtB family transcription factor</fullName>
    </submittedName>
</protein>
<dbReference type="PANTHER" id="PTHR43132">
    <property type="entry name" value="ARSENICAL RESISTANCE OPERON REPRESSOR ARSR-RELATED"/>
    <property type="match status" value="1"/>
</dbReference>
<dbReference type="GO" id="GO:0003700">
    <property type="term" value="F:DNA-binding transcription factor activity"/>
    <property type="evidence" value="ECO:0007669"/>
    <property type="project" value="InterPro"/>
</dbReference>
<evidence type="ECO:0000256" key="4">
    <source>
        <dbReference type="SAM" id="MobiDB-lite"/>
    </source>
</evidence>
<keyword evidence="3" id="KW-0804">Transcription</keyword>
<dbReference type="Pfam" id="PF01022">
    <property type="entry name" value="HTH_5"/>
    <property type="match status" value="1"/>
</dbReference>
<comment type="caution">
    <text evidence="6">The sequence shown here is derived from an EMBL/GenBank/DDBJ whole genome shotgun (WGS) entry which is preliminary data.</text>
</comment>
<dbReference type="AlphaFoldDB" id="A0A9D2NC75"/>
<dbReference type="InterPro" id="IPR036390">
    <property type="entry name" value="WH_DNA-bd_sf"/>
</dbReference>
<dbReference type="InterPro" id="IPR011991">
    <property type="entry name" value="ArsR-like_HTH"/>
</dbReference>
<dbReference type="SUPFAM" id="SSF46785">
    <property type="entry name" value="Winged helix' DNA-binding domain"/>
    <property type="match status" value="1"/>
</dbReference>
<organism evidence="6 7">
    <name type="scientific">Candidatus Eisenbergiella merdavium</name>
    <dbReference type="NCBI Taxonomy" id="2838551"/>
    <lineage>
        <taxon>Bacteria</taxon>
        <taxon>Bacillati</taxon>
        <taxon>Bacillota</taxon>
        <taxon>Clostridia</taxon>
        <taxon>Lachnospirales</taxon>
        <taxon>Lachnospiraceae</taxon>
        <taxon>Eisenbergiella</taxon>
    </lineage>
</organism>
<sequence length="121" mass="13761">MTEHRLPHDHGQKMEQSPEDMPSVESFQTVADIFKQLGDGSRIRIFWLLCHCEECVTNISALVEMSSPAVSHHLRQLKTAGLITSRREGKEVYYKAAETDRAQLLHHMIEDLVEITCPFGA</sequence>
<dbReference type="PRINTS" id="PR00778">
    <property type="entry name" value="HTHARSR"/>
</dbReference>
<dbReference type="GO" id="GO:0003677">
    <property type="term" value="F:DNA binding"/>
    <property type="evidence" value="ECO:0007669"/>
    <property type="project" value="UniProtKB-KW"/>
</dbReference>
<dbReference type="PANTHER" id="PTHR43132:SF6">
    <property type="entry name" value="HTH-TYPE TRANSCRIPTIONAL REPRESSOR CZRA"/>
    <property type="match status" value="1"/>
</dbReference>
<name>A0A9D2NC75_9FIRM</name>
<proteinExistence type="predicted"/>
<dbReference type="InterPro" id="IPR001845">
    <property type="entry name" value="HTH_ArsR_DNA-bd_dom"/>
</dbReference>
<reference evidence="6" key="2">
    <citation type="submission" date="2021-04" db="EMBL/GenBank/DDBJ databases">
        <authorList>
            <person name="Gilroy R."/>
        </authorList>
    </citation>
    <scope>NUCLEOTIDE SEQUENCE</scope>
    <source>
        <strain evidence="6">USAMLcec2-132</strain>
    </source>
</reference>
<evidence type="ECO:0000256" key="3">
    <source>
        <dbReference type="ARBA" id="ARBA00023163"/>
    </source>
</evidence>
<feature type="compositionally biased region" description="Basic and acidic residues" evidence="4">
    <location>
        <begin position="1"/>
        <end position="13"/>
    </location>
</feature>
<evidence type="ECO:0000256" key="2">
    <source>
        <dbReference type="ARBA" id="ARBA00023125"/>
    </source>
</evidence>
<dbReference type="InterPro" id="IPR036388">
    <property type="entry name" value="WH-like_DNA-bd_sf"/>
</dbReference>
<evidence type="ECO:0000313" key="7">
    <source>
        <dbReference type="Proteomes" id="UP000823891"/>
    </source>
</evidence>
<reference evidence="6" key="1">
    <citation type="journal article" date="2021" name="PeerJ">
        <title>Extensive microbial diversity within the chicken gut microbiome revealed by metagenomics and culture.</title>
        <authorList>
            <person name="Gilroy R."/>
            <person name="Ravi A."/>
            <person name="Getino M."/>
            <person name="Pursley I."/>
            <person name="Horton D.L."/>
            <person name="Alikhan N.F."/>
            <person name="Baker D."/>
            <person name="Gharbi K."/>
            <person name="Hall N."/>
            <person name="Watson M."/>
            <person name="Adriaenssens E.M."/>
            <person name="Foster-Nyarko E."/>
            <person name="Jarju S."/>
            <person name="Secka A."/>
            <person name="Antonio M."/>
            <person name="Oren A."/>
            <person name="Chaudhuri R.R."/>
            <person name="La Ragione R."/>
            <person name="Hildebrand F."/>
            <person name="Pallen M.J."/>
        </authorList>
    </citation>
    <scope>NUCLEOTIDE SEQUENCE</scope>
    <source>
        <strain evidence="6">USAMLcec2-132</strain>
    </source>
</reference>
<gene>
    <name evidence="6" type="ORF">H9761_00085</name>
</gene>
<evidence type="ECO:0000313" key="6">
    <source>
        <dbReference type="EMBL" id="HJC22088.1"/>
    </source>
</evidence>
<evidence type="ECO:0000256" key="1">
    <source>
        <dbReference type="ARBA" id="ARBA00023015"/>
    </source>
</evidence>
<keyword evidence="1" id="KW-0805">Transcription regulation</keyword>
<evidence type="ECO:0000259" key="5">
    <source>
        <dbReference type="PROSITE" id="PS50987"/>
    </source>
</evidence>
<feature type="region of interest" description="Disordered" evidence="4">
    <location>
        <begin position="1"/>
        <end position="22"/>
    </location>
</feature>